<dbReference type="Proteomes" id="UP000233491">
    <property type="component" value="Unassembled WGS sequence"/>
</dbReference>
<dbReference type="GO" id="GO:0050660">
    <property type="term" value="F:flavin adenine dinucleotide binding"/>
    <property type="evidence" value="ECO:0007669"/>
    <property type="project" value="InterPro"/>
</dbReference>
<feature type="binding site" evidence="11">
    <location>
        <position position="276"/>
    </location>
    <ligand>
        <name>NAD(+)</name>
        <dbReference type="ChEBI" id="CHEBI:57540"/>
    </ligand>
</feature>
<comment type="caution">
    <text evidence="16">The sequence shown here is derived from an EMBL/GenBank/DDBJ whole genome shotgun (WGS) entry which is preliminary data.</text>
</comment>
<evidence type="ECO:0000256" key="1">
    <source>
        <dbReference type="ARBA" id="ARBA00004496"/>
    </source>
</evidence>
<dbReference type="PRINTS" id="PR00411">
    <property type="entry name" value="PNDRDTASEI"/>
</dbReference>
<evidence type="ECO:0000256" key="5">
    <source>
        <dbReference type="ARBA" id="ARBA00022630"/>
    </source>
</evidence>
<evidence type="ECO:0000256" key="3">
    <source>
        <dbReference type="ARBA" id="ARBA00012608"/>
    </source>
</evidence>
<feature type="binding site" evidence="11">
    <location>
        <position position="208"/>
    </location>
    <ligand>
        <name>NAD(+)</name>
        <dbReference type="ChEBI" id="CHEBI:57540"/>
    </ligand>
</feature>
<feature type="binding site" evidence="11">
    <location>
        <begin position="322"/>
        <end position="325"/>
    </location>
    <ligand>
        <name>FAD</name>
        <dbReference type="ChEBI" id="CHEBI:57692"/>
    </ligand>
</feature>
<dbReference type="GO" id="GO:0005737">
    <property type="term" value="C:cytoplasm"/>
    <property type="evidence" value="ECO:0007669"/>
    <property type="project" value="UniProtKB-SubCell"/>
</dbReference>
<dbReference type="EMBL" id="PJNW01000002">
    <property type="protein sequence ID" value="PKR90335.1"/>
    <property type="molecule type" value="Genomic_DNA"/>
</dbReference>
<dbReference type="InterPro" id="IPR023753">
    <property type="entry name" value="FAD/NAD-binding_dom"/>
</dbReference>
<evidence type="ECO:0000259" key="14">
    <source>
        <dbReference type="Pfam" id="PF02852"/>
    </source>
</evidence>
<feature type="binding site" evidence="11">
    <location>
        <position position="50"/>
    </location>
    <ligand>
        <name>FAD</name>
        <dbReference type="ChEBI" id="CHEBI:57692"/>
    </ligand>
</feature>
<evidence type="ECO:0000256" key="2">
    <source>
        <dbReference type="ARBA" id="ARBA00007532"/>
    </source>
</evidence>
<dbReference type="NCBIfam" id="TIGR01350">
    <property type="entry name" value="lipoamide_DH"/>
    <property type="match status" value="1"/>
</dbReference>
<keyword evidence="7 13" id="KW-0560">Oxidoreductase</keyword>
<comment type="catalytic activity">
    <reaction evidence="9 13">
        <text>N(6)-[(R)-dihydrolipoyl]-L-lysyl-[protein] + NAD(+) = N(6)-[(R)-lipoyl]-L-lysyl-[protein] + NADH + H(+)</text>
        <dbReference type="Rhea" id="RHEA:15045"/>
        <dbReference type="Rhea" id="RHEA-COMP:10474"/>
        <dbReference type="Rhea" id="RHEA-COMP:10475"/>
        <dbReference type="ChEBI" id="CHEBI:15378"/>
        <dbReference type="ChEBI" id="CHEBI:57540"/>
        <dbReference type="ChEBI" id="CHEBI:57945"/>
        <dbReference type="ChEBI" id="CHEBI:83099"/>
        <dbReference type="ChEBI" id="CHEBI:83100"/>
        <dbReference type="EC" id="1.8.1.4"/>
    </reaction>
</comment>
<sequence length="470" mass="49957">MSQYDILIIGSGPGGYVAAIRAAQLGLKVGVVERAHVGGICPNWGCIPAKALLRSAEIFHYIEHAADYGIKAEKPGVDIPAIVKRSRGIAQQMSQGVGFLLKKNKVDLIWGEATIAAPGKVKVKAIDGAPKGWLPAGDFEAKHIIVATGARPRVLPGLEPDKKLVWTYFESMVPEALPKRLLVVGSGAIGIEFASFYRALGSEVTVVEVMSQVMPVEDHEIADLAKKRFEKAGMKILLEAKVASLKKGANEVTATVELKDGSKQEIVADRVISAVGVVGNVENLGLEGLGVKIERGTIVTDGLGRTNVPGIYAIGDVAGPPMLAHKAEHEGTLCVEAIAGLHPHPMDKLQIPGCTYCHPQVASVGLTEKKAKEAGYELKIGRFPFIGNGKAVALGEPEGLVKTIFDAKTGRLLGAHLVGAEVTEMIQGFVVAMQLETTEEELMHTVFPHPTVSETMHESVLAAYGRAIHI</sequence>
<evidence type="ECO:0000256" key="10">
    <source>
        <dbReference type="PIRSR" id="PIRSR000350-2"/>
    </source>
</evidence>
<evidence type="ECO:0000256" key="11">
    <source>
        <dbReference type="PIRSR" id="PIRSR000350-3"/>
    </source>
</evidence>
<dbReference type="InterPro" id="IPR050151">
    <property type="entry name" value="Class-I_Pyr_Nuc-Dis_Oxidored"/>
</dbReference>
<evidence type="ECO:0000256" key="6">
    <source>
        <dbReference type="ARBA" id="ARBA00022827"/>
    </source>
</evidence>
<dbReference type="GO" id="GO:0006103">
    <property type="term" value="P:2-oxoglutarate metabolic process"/>
    <property type="evidence" value="ECO:0007669"/>
    <property type="project" value="TreeGrafter"/>
</dbReference>
<name>A0A1I4QYD1_9HYPH</name>
<evidence type="ECO:0000313" key="16">
    <source>
        <dbReference type="EMBL" id="PKR90335.1"/>
    </source>
</evidence>
<dbReference type="InterPro" id="IPR036188">
    <property type="entry name" value="FAD/NAD-bd_sf"/>
</dbReference>
<dbReference type="EC" id="1.8.1.4" evidence="3 13"/>
<dbReference type="PIRSF" id="PIRSF000350">
    <property type="entry name" value="Mercury_reductase_MerA"/>
    <property type="match status" value="1"/>
</dbReference>
<evidence type="ECO:0000313" key="17">
    <source>
        <dbReference type="Proteomes" id="UP000233491"/>
    </source>
</evidence>
<dbReference type="Gene3D" id="3.30.390.30">
    <property type="match status" value="1"/>
</dbReference>
<keyword evidence="6 11" id="KW-0274">FAD</keyword>
<proteinExistence type="inferred from homology"/>
<dbReference type="OrthoDB" id="9776382at2"/>
<comment type="subcellular location">
    <subcellularLocation>
        <location evidence="1">Cytoplasm</location>
    </subcellularLocation>
</comment>
<evidence type="ECO:0000259" key="15">
    <source>
        <dbReference type="Pfam" id="PF07992"/>
    </source>
</evidence>
<feature type="domain" description="Pyridine nucleotide-disulphide oxidoreductase dimerisation" evidence="14">
    <location>
        <begin position="351"/>
        <end position="459"/>
    </location>
</feature>
<accession>A0A1I4QYD1</accession>
<dbReference type="PANTHER" id="PTHR22912:SF217">
    <property type="entry name" value="DIHYDROLIPOYL DEHYDROGENASE"/>
    <property type="match status" value="1"/>
</dbReference>
<dbReference type="InterPro" id="IPR001100">
    <property type="entry name" value="Pyr_nuc-diS_OxRdtase"/>
</dbReference>
<feature type="domain" description="FAD/NAD(P)-binding" evidence="15">
    <location>
        <begin position="4"/>
        <end position="331"/>
    </location>
</feature>
<feature type="active site" description="Proton acceptor" evidence="10">
    <location>
        <position position="449"/>
    </location>
</feature>
<evidence type="ECO:0000256" key="7">
    <source>
        <dbReference type="ARBA" id="ARBA00023002"/>
    </source>
</evidence>
<dbReference type="AlphaFoldDB" id="A0A1I4QYD1"/>
<dbReference type="SUPFAM" id="SSF55424">
    <property type="entry name" value="FAD/NAD-linked reductases, dimerisation (C-terminal) domain"/>
    <property type="match status" value="1"/>
</dbReference>
<dbReference type="Pfam" id="PF02852">
    <property type="entry name" value="Pyr_redox_dim"/>
    <property type="match status" value="1"/>
</dbReference>
<gene>
    <name evidence="16" type="primary">lpdA</name>
    <name evidence="16" type="ORF">CXZ10_02845</name>
</gene>
<dbReference type="InterPro" id="IPR006258">
    <property type="entry name" value="Lipoamide_DH"/>
</dbReference>
<keyword evidence="5 13" id="KW-0285">Flavoprotein</keyword>
<dbReference type="GO" id="GO:0004148">
    <property type="term" value="F:dihydrolipoyl dehydrogenase (NADH) activity"/>
    <property type="evidence" value="ECO:0007669"/>
    <property type="project" value="UniProtKB-EC"/>
</dbReference>
<organism evidence="16 17">
    <name type="scientific">Pleomorphomonas diazotrophica</name>
    <dbReference type="NCBI Taxonomy" id="1166257"/>
    <lineage>
        <taxon>Bacteria</taxon>
        <taxon>Pseudomonadati</taxon>
        <taxon>Pseudomonadota</taxon>
        <taxon>Alphaproteobacteria</taxon>
        <taxon>Hyphomicrobiales</taxon>
        <taxon>Pleomorphomonadaceae</taxon>
        <taxon>Pleomorphomonas</taxon>
    </lineage>
</organism>
<dbReference type="RefSeq" id="WP_101287429.1">
    <property type="nucleotide sequence ID" value="NZ_FOUQ01000001.1"/>
</dbReference>
<dbReference type="Pfam" id="PF07992">
    <property type="entry name" value="Pyr_redox_2"/>
    <property type="match status" value="1"/>
</dbReference>
<keyword evidence="17" id="KW-1185">Reference proteome</keyword>
<evidence type="ECO:0000256" key="13">
    <source>
        <dbReference type="RuleBase" id="RU003692"/>
    </source>
</evidence>
<reference evidence="16 17" key="1">
    <citation type="submission" date="2017-12" db="EMBL/GenBank/DDBJ databases">
        <title>Anaerobic carbon monoxide metabolism by Pleomorphomonas carboxyditropha sp. nov., a new mesophilic hydrogenogenic carboxidotroph.</title>
        <authorList>
            <person name="Esquivel-Elizondo S."/>
            <person name="Krajmalnik-Brown R."/>
        </authorList>
    </citation>
    <scope>NUCLEOTIDE SEQUENCE [LARGE SCALE GENOMIC DNA]</scope>
    <source>
        <strain evidence="16 17">R5-392</strain>
    </source>
</reference>
<keyword evidence="11" id="KW-0547">Nucleotide-binding</keyword>
<evidence type="ECO:0000256" key="8">
    <source>
        <dbReference type="ARBA" id="ARBA00023027"/>
    </source>
</evidence>
<dbReference type="PRINTS" id="PR00368">
    <property type="entry name" value="FADPNR"/>
</dbReference>
<feature type="binding site" evidence="11">
    <location>
        <begin position="185"/>
        <end position="192"/>
    </location>
    <ligand>
        <name>NAD(+)</name>
        <dbReference type="ChEBI" id="CHEBI:57540"/>
    </ligand>
</feature>
<comment type="similarity">
    <text evidence="2 13">Belongs to the class-I pyridine nucleotide-disulfide oxidoreductase family.</text>
</comment>
<comment type="miscellaneous">
    <text evidence="13">The active site is a redox-active disulfide bond.</text>
</comment>
<dbReference type="InterPro" id="IPR016156">
    <property type="entry name" value="FAD/NAD-linked_Rdtase_dimer_sf"/>
</dbReference>
<keyword evidence="8 11" id="KW-0520">NAD</keyword>
<dbReference type="Gene3D" id="3.50.50.60">
    <property type="entry name" value="FAD/NAD(P)-binding domain"/>
    <property type="match status" value="2"/>
</dbReference>
<dbReference type="PANTHER" id="PTHR22912">
    <property type="entry name" value="DISULFIDE OXIDOREDUCTASE"/>
    <property type="match status" value="1"/>
</dbReference>
<evidence type="ECO:0000256" key="9">
    <source>
        <dbReference type="ARBA" id="ARBA00049187"/>
    </source>
</evidence>
<feature type="binding site" evidence="11">
    <location>
        <position position="316"/>
    </location>
    <ligand>
        <name>FAD</name>
        <dbReference type="ChEBI" id="CHEBI:57692"/>
    </ligand>
</feature>
<dbReference type="SUPFAM" id="SSF51905">
    <property type="entry name" value="FAD/NAD(P)-binding domain"/>
    <property type="match status" value="1"/>
</dbReference>
<comment type="cofactor">
    <cofactor evidence="11 13">
        <name>FAD</name>
        <dbReference type="ChEBI" id="CHEBI:57692"/>
    </cofactor>
    <text evidence="11 13">Binds 1 FAD per subunit.</text>
</comment>
<protein>
    <recommendedName>
        <fullName evidence="4 13">Dihydrolipoyl dehydrogenase</fullName>
        <ecNumber evidence="3 13">1.8.1.4</ecNumber>
    </recommendedName>
</protein>
<dbReference type="InterPro" id="IPR004099">
    <property type="entry name" value="Pyr_nucl-diS_OxRdtase_dimer"/>
</dbReference>
<keyword evidence="13" id="KW-0676">Redox-active center</keyword>
<evidence type="ECO:0000256" key="4">
    <source>
        <dbReference type="ARBA" id="ARBA00016961"/>
    </source>
</evidence>
<evidence type="ECO:0000256" key="12">
    <source>
        <dbReference type="PIRSR" id="PIRSR000350-4"/>
    </source>
</evidence>
<feature type="disulfide bond" description="Redox-active" evidence="12">
    <location>
        <begin position="41"/>
        <end position="46"/>
    </location>
</feature>
<dbReference type="FunFam" id="3.30.390.30:FF:000001">
    <property type="entry name" value="Dihydrolipoyl dehydrogenase"/>
    <property type="match status" value="1"/>
</dbReference>